<dbReference type="GO" id="GO:0003677">
    <property type="term" value="F:DNA binding"/>
    <property type="evidence" value="ECO:0007669"/>
    <property type="project" value="InterPro"/>
</dbReference>
<dbReference type="GO" id="GO:0003910">
    <property type="term" value="F:DNA ligase (ATP) activity"/>
    <property type="evidence" value="ECO:0007669"/>
    <property type="project" value="InterPro"/>
</dbReference>
<keyword evidence="4" id="KW-1185">Reference proteome</keyword>
<evidence type="ECO:0000313" key="4">
    <source>
        <dbReference type="Proteomes" id="UP000593572"/>
    </source>
</evidence>
<dbReference type="Proteomes" id="UP000593572">
    <property type="component" value="Unassembled WGS sequence"/>
</dbReference>
<reference evidence="3 4" key="1">
    <citation type="journal article" date="2019" name="Genome Biol. Evol.">
        <title>Insights into the evolution of the New World diploid cottons (Gossypium, subgenus Houzingenia) based on genome sequencing.</title>
        <authorList>
            <person name="Grover C.E."/>
            <person name="Arick M.A. 2nd"/>
            <person name="Thrash A."/>
            <person name="Conover J.L."/>
            <person name="Sanders W.S."/>
            <person name="Peterson D.G."/>
            <person name="Frelichowski J.E."/>
            <person name="Scheffler J.A."/>
            <person name="Scheffler B.E."/>
            <person name="Wendel J.F."/>
        </authorList>
    </citation>
    <scope>NUCLEOTIDE SEQUENCE [LARGE SCALE GENOMIC DNA]</scope>
    <source>
        <strain evidence="3">157</strain>
        <tissue evidence="3">Leaf</tissue>
    </source>
</reference>
<dbReference type="InterPro" id="IPR036599">
    <property type="entry name" value="DNA_ligase_N_sf"/>
</dbReference>
<dbReference type="Gene3D" id="1.10.3260.10">
    <property type="entry name" value="DNA ligase, ATP-dependent, N-terminal domain"/>
    <property type="match status" value="1"/>
</dbReference>
<sequence length="131" mass="14659">MSVQHAGGLVSLFHMFILHRLLTWLGAQKGKTKAASMLCNMFRNLLALPPEDVLPVVYLCTYKVAPDYENIITPQVLISYKVMDSYSTFLKDKFSLRLYYCRSLTKKELSNGGCLITSAQKEACGGQTGEK</sequence>
<evidence type="ECO:0000256" key="1">
    <source>
        <dbReference type="ARBA" id="ARBA00022598"/>
    </source>
</evidence>
<comment type="caution">
    <text evidence="3">The sequence shown here is derived from an EMBL/GenBank/DDBJ whole genome shotgun (WGS) entry which is preliminary data.</text>
</comment>
<dbReference type="SUPFAM" id="SSF117018">
    <property type="entry name" value="ATP-dependent DNA ligase DNA-binding domain"/>
    <property type="match status" value="1"/>
</dbReference>
<keyword evidence="2" id="KW-0732">Signal</keyword>
<keyword evidence="1" id="KW-0436">Ligase</keyword>
<dbReference type="GO" id="GO:0006310">
    <property type="term" value="P:DNA recombination"/>
    <property type="evidence" value="ECO:0007669"/>
    <property type="project" value="InterPro"/>
</dbReference>
<protein>
    <submittedName>
        <fullName evidence="3">Uncharacterized protein</fullName>
    </submittedName>
</protein>
<feature type="chain" id="PRO_5029791507" evidence="2">
    <location>
        <begin position="35"/>
        <end position="131"/>
    </location>
</feature>
<name>A0A7J8M7E8_9ROSI</name>
<proteinExistence type="predicted"/>
<organism evidence="3 4">
    <name type="scientific">Gossypium lobatum</name>
    <dbReference type="NCBI Taxonomy" id="34289"/>
    <lineage>
        <taxon>Eukaryota</taxon>
        <taxon>Viridiplantae</taxon>
        <taxon>Streptophyta</taxon>
        <taxon>Embryophyta</taxon>
        <taxon>Tracheophyta</taxon>
        <taxon>Spermatophyta</taxon>
        <taxon>Magnoliopsida</taxon>
        <taxon>eudicotyledons</taxon>
        <taxon>Gunneridae</taxon>
        <taxon>Pentapetalae</taxon>
        <taxon>rosids</taxon>
        <taxon>malvids</taxon>
        <taxon>Malvales</taxon>
        <taxon>Malvaceae</taxon>
        <taxon>Malvoideae</taxon>
        <taxon>Gossypium</taxon>
    </lineage>
</organism>
<evidence type="ECO:0000256" key="2">
    <source>
        <dbReference type="SAM" id="SignalP"/>
    </source>
</evidence>
<evidence type="ECO:0000313" key="3">
    <source>
        <dbReference type="EMBL" id="MBA0560606.1"/>
    </source>
</evidence>
<gene>
    <name evidence="3" type="ORF">Golob_017492</name>
</gene>
<dbReference type="EMBL" id="JABEZX010000007">
    <property type="protein sequence ID" value="MBA0560606.1"/>
    <property type="molecule type" value="Genomic_DNA"/>
</dbReference>
<accession>A0A7J8M7E8</accession>
<dbReference type="AlphaFoldDB" id="A0A7J8M7E8"/>
<dbReference type="GO" id="GO:0006281">
    <property type="term" value="P:DNA repair"/>
    <property type="evidence" value="ECO:0007669"/>
    <property type="project" value="InterPro"/>
</dbReference>
<feature type="signal peptide" evidence="2">
    <location>
        <begin position="1"/>
        <end position="34"/>
    </location>
</feature>